<organism evidence="1 2">
    <name type="scientific">Siminovitchia terrae</name>
    <name type="common">Bacillus terrae</name>
    <dbReference type="NCBI Taxonomy" id="1914933"/>
    <lineage>
        <taxon>Bacteria</taxon>
        <taxon>Bacillati</taxon>
        <taxon>Bacillota</taxon>
        <taxon>Bacilli</taxon>
        <taxon>Bacillales</taxon>
        <taxon>Bacillaceae</taxon>
        <taxon>Siminovitchia</taxon>
    </lineage>
</organism>
<protein>
    <submittedName>
        <fullName evidence="1">Uncharacterized protein</fullName>
    </submittedName>
</protein>
<dbReference type="EMBL" id="BORJ01000001">
    <property type="protein sequence ID" value="GIN94823.1"/>
    <property type="molecule type" value="Genomic_DNA"/>
</dbReference>
<dbReference type="Proteomes" id="UP000680670">
    <property type="component" value="Unassembled WGS sequence"/>
</dbReference>
<accession>A0ABQ4KS20</accession>
<gene>
    <name evidence="1" type="ORF">J6TS1_06930</name>
</gene>
<reference evidence="1 2" key="1">
    <citation type="submission" date="2021-03" db="EMBL/GenBank/DDBJ databases">
        <title>Antimicrobial resistance genes in bacteria isolated from Japanese honey, and their potential for conferring macrolide and lincosamide resistance in the American foulbrood pathogen Paenibacillus larvae.</title>
        <authorList>
            <person name="Okamoto M."/>
            <person name="Kumagai M."/>
            <person name="Kanamori H."/>
            <person name="Takamatsu D."/>
        </authorList>
    </citation>
    <scope>NUCLEOTIDE SEQUENCE [LARGE SCALE GENOMIC DNA]</scope>
    <source>
        <strain evidence="1 2">J6TS1</strain>
    </source>
</reference>
<evidence type="ECO:0000313" key="1">
    <source>
        <dbReference type="EMBL" id="GIN94823.1"/>
    </source>
</evidence>
<comment type="caution">
    <text evidence="1">The sequence shown here is derived from an EMBL/GenBank/DDBJ whole genome shotgun (WGS) entry which is preliminary data.</text>
</comment>
<sequence>MWGMSIDMLAELSQRPVECPIDMSILTLLPLMMDMSMKFEELPDLQFPYRMEDIIIIFVV</sequence>
<proteinExistence type="predicted"/>
<name>A0ABQ4KS20_SIMTE</name>
<keyword evidence="2" id="KW-1185">Reference proteome</keyword>
<evidence type="ECO:0000313" key="2">
    <source>
        <dbReference type="Proteomes" id="UP000680670"/>
    </source>
</evidence>